<evidence type="ECO:0000313" key="8">
    <source>
        <dbReference type="EMBL" id="EMR13878.1"/>
    </source>
</evidence>
<keyword evidence="5 6" id="KW-0472">Membrane</keyword>
<evidence type="ECO:0000256" key="6">
    <source>
        <dbReference type="SAM" id="Phobius"/>
    </source>
</evidence>
<dbReference type="Proteomes" id="UP000012019">
    <property type="component" value="Unassembled WGS sequence"/>
</dbReference>
<comment type="caution">
    <text evidence="8">The sequence shown here is derived from an EMBL/GenBank/DDBJ whole genome shotgun (WGS) entry which is preliminary data.</text>
</comment>
<comment type="subcellular location">
    <subcellularLocation>
        <location evidence="1">Cell membrane</location>
        <topology evidence="1">Multi-pass membrane protein</topology>
    </subcellularLocation>
</comment>
<sequence>MAMQGEQRHYFQQIINFMSSSTSSSYADLIRSHYGLIGVALLAMFTGNLGQSFFIGLFQADIMAHLGLSLTQFGSLYAGITMLSGFLVLHFGAKLDWIPPKQYASMVFLALASGLLLLTLSPWLIASLLGLALLRFCGQGLMTHLASTLAAREFQANRGRALGLVSLGMPMGEILLPPLIALAMIWMNWRQIWWILLGLLIICWLIALFRVDWPDAPQNKQQAKQKQQTGQSPTRELRFWLLMPVLMALPIALTGIFIFQAQMTADLGANITTYAIALMAMGLSRFPGALLGGRWVDEFGVAMLARVYLLPFAAGLLIAAIIGGNIGIWLIMLGAGLSLGMQSPIGDSLLVKIWGREFLGRLRSVKSALMVFSTGVTPAIVGLALDGGIHFQAILAGMLIFLLIGWCLALAPIQTASQSTEPSS</sequence>
<dbReference type="PROSITE" id="PS50850">
    <property type="entry name" value="MFS"/>
    <property type="match status" value="1"/>
</dbReference>
<keyword evidence="4 6" id="KW-1133">Transmembrane helix</keyword>
<reference evidence="8 9" key="1">
    <citation type="journal article" date="2013" name="Genome Announc.">
        <title>Draft Genome Sequence of Methylophaga lonarensis MPLT, a Haloalkaliphilic (Non-Methane-Utilizing) Methylotroph.</title>
        <authorList>
            <person name="Shetty S.A."/>
            <person name="Marathe N.P."/>
            <person name="Munot H."/>
            <person name="Antony C.P."/>
            <person name="Dhotre D.P."/>
            <person name="Murrell J.C."/>
            <person name="Shouche Y.S."/>
        </authorList>
    </citation>
    <scope>NUCLEOTIDE SEQUENCE [LARGE SCALE GENOMIC DNA]</scope>
    <source>
        <strain evidence="8 9">MPL</strain>
    </source>
</reference>
<dbReference type="PANTHER" id="PTHR43124:SF3">
    <property type="entry name" value="CHLORAMPHENICOL EFFLUX PUMP RV0191"/>
    <property type="match status" value="1"/>
</dbReference>
<evidence type="ECO:0000259" key="7">
    <source>
        <dbReference type="PROSITE" id="PS50850"/>
    </source>
</evidence>
<feature type="transmembrane region" description="Helical" evidence="6">
    <location>
        <begin position="239"/>
        <end position="259"/>
    </location>
</feature>
<dbReference type="InterPro" id="IPR020846">
    <property type="entry name" value="MFS_dom"/>
</dbReference>
<feature type="transmembrane region" description="Helical" evidence="6">
    <location>
        <begin position="162"/>
        <end position="186"/>
    </location>
</feature>
<proteinExistence type="predicted"/>
<feature type="transmembrane region" description="Helical" evidence="6">
    <location>
        <begin position="192"/>
        <end position="211"/>
    </location>
</feature>
<dbReference type="STRING" id="1286106.MPL1_03083"/>
<keyword evidence="2" id="KW-1003">Cell membrane</keyword>
<dbReference type="InterPro" id="IPR050189">
    <property type="entry name" value="MFS_Efflux_Transporters"/>
</dbReference>
<keyword evidence="9" id="KW-1185">Reference proteome</keyword>
<feature type="transmembrane region" description="Helical" evidence="6">
    <location>
        <begin position="103"/>
        <end position="125"/>
    </location>
</feature>
<evidence type="ECO:0000313" key="9">
    <source>
        <dbReference type="Proteomes" id="UP000012019"/>
    </source>
</evidence>
<dbReference type="InterPro" id="IPR036259">
    <property type="entry name" value="MFS_trans_sf"/>
</dbReference>
<dbReference type="Pfam" id="PF07690">
    <property type="entry name" value="MFS_1"/>
    <property type="match status" value="1"/>
</dbReference>
<accession>M7NYH4</accession>
<dbReference type="PATRIC" id="fig|1286106.3.peg.616"/>
<dbReference type="RefSeq" id="WP_009725653.1">
    <property type="nucleotide sequence ID" value="NZ_APHR01000013.1"/>
</dbReference>
<feature type="transmembrane region" description="Helical" evidence="6">
    <location>
        <begin position="303"/>
        <end position="322"/>
    </location>
</feature>
<evidence type="ECO:0000256" key="1">
    <source>
        <dbReference type="ARBA" id="ARBA00004651"/>
    </source>
</evidence>
<dbReference type="InterPro" id="IPR011701">
    <property type="entry name" value="MFS"/>
</dbReference>
<feature type="transmembrane region" description="Helical" evidence="6">
    <location>
        <begin position="70"/>
        <end position="91"/>
    </location>
</feature>
<dbReference type="GO" id="GO:0005886">
    <property type="term" value="C:plasma membrane"/>
    <property type="evidence" value="ECO:0007669"/>
    <property type="project" value="UniProtKB-SubCell"/>
</dbReference>
<feature type="transmembrane region" description="Helical" evidence="6">
    <location>
        <begin position="131"/>
        <end position="150"/>
    </location>
</feature>
<keyword evidence="3 6" id="KW-0812">Transmembrane</keyword>
<dbReference type="SUPFAM" id="SSF103473">
    <property type="entry name" value="MFS general substrate transporter"/>
    <property type="match status" value="1"/>
</dbReference>
<evidence type="ECO:0000256" key="2">
    <source>
        <dbReference type="ARBA" id="ARBA00022475"/>
    </source>
</evidence>
<evidence type="ECO:0000256" key="4">
    <source>
        <dbReference type="ARBA" id="ARBA00022989"/>
    </source>
</evidence>
<name>M7NYH4_9GAMM</name>
<protein>
    <submittedName>
        <fullName evidence="8">Permease</fullName>
    </submittedName>
</protein>
<dbReference type="GO" id="GO:0022857">
    <property type="term" value="F:transmembrane transporter activity"/>
    <property type="evidence" value="ECO:0007669"/>
    <property type="project" value="InterPro"/>
</dbReference>
<feature type="transmembrane region" description="Helical" evidence="6">
    <location>
        <begin position="271"/>
        <end position="291"/>
    </location>
</feature>
<dbReference type="EMBL" id="APHR01000013">
    <property type="protein sequence ID" value="EMR13878.1"/>
    <property type="molecule type" value="Genomic_DNA"/>
</dbReference>
<dbReference type="PANTHER" id="PTHR43124">
    <property type="entry name" value="PURINE EFFLUX PUMP PBUE"/>
    <property type="match status" value="1"/>
</dbReference>
<feature type="transmembrane region" description="Helical" evidence="6">
    <location>
        <begin position="34"/>
        <end position="58"/>
    </location>
</feature>
<organism evidence="8 9">
    <name type="scientific">Methylophaga lonarensis MPL</name>
    <dbReference type="NCBI Taxonomy" id="1286106"/>
    <lineage>
        <taxon>Bacteria</taxon>
        <taxon>Pseudomonadati</taxon>
        <taxon>Pseudomonadota</taxon>
        <taxon>Gammaproteobacteria</taxon>
        <taxon>Thiotrichales</taxon>
        <taxon>Piscirickettsiaceae</taxon>
        <taxon>Methylophaga</taxon>
    </lineage>
</organism>
<evidence type="ECO:0000256" key="3">
    <source>
        <dbReference type="ARBA" id="ARBA00022692"/>
    </source>
</evidence>
<feature type="transmembrane region" description="Helical" evidence="6">
    <location>
        <begin position="391"/>
        <end position="411"/>
    </location>
</feature>
<dbReference type="eggNOG" id="COG2814">
    <property type="taxonomic scope" value="Bacteria"/>
</dbReference>
<gene>
    <name evidence="8" type="ORF">MPL1_03083</name>
</gene>
<evidence type="ECO:0000256" key="5">
    <source>
        <dbReference type="ARBA" id="ARBA00023136"/>
    </source>
</evidence>
<dbReference type="Gene3D" id="1.20.1250.20">
    <property type="entry name" value="MFS general substrate transporter like domains"/>
    <property type="match status" value="1"/>
</dbReference>
<feature type="domain" description="Major facilitator superfamily (MFS) profile" evidence="7">
    <location>
        <begin position="36"/>
        <end position="423"/>
    </location>
</feature>
<dbReference type="AlphaFoldDB" id="M7NYH4"/>